<protein>
    <recommendedName>
        <fullName evidence="2">F-box domain-containing protein</fullName>
    </recommendedName>
</protein>
<dbReference type="EMBL" id="CACRZD030000004">
    <property type="protein sequence ID" value="CAA6657898.1"/>
    <property type="molecule type" value="Genomic_DNA"/>
</dbReference>
<proteinExistence type="predicted"/>
<reference evidence="3 4" key="1">
    <citation type="submission" date="2019-12" db="EMBL/GenBank/DDBJ databases">
        <authorList>
            <person name="Scholz U."/>
            <person name="Mascher M."/>
            <person name="Fiebig A."/>
        </authorList>
    </citation>
    <scope>NUCLEOTIDE SEQUENCE</scope>
</reference>
<sequence length="405" mass="43111">MTPPASDPAGPLAVLSSQMVERGEEGAEDCFDRLPDSVLLLVFGKIADVKALGRCCVVSRRFLTLARQVDDVLVRVDCVVSGDDDRSSPDDYPPSNAFSSSTPCAGKPRGLFSDLLRLVLGGVARPLQAISQVFSGGGAGGSPRKAAAVSSSASEAASTDTSRHSPAEVLRNFKEIRRLRIELPAGELSVNDGVLLKWKAQFGSTLNNCVVLGASSVLSPEATPPPAGEEGEEGLLRRETNGGERIPESLFANGSLKLGVVWTISSLIAASARHYLLYPVITEHETLESLDLADADGQGLLRMDLRQLEELREQPITAAGSSQRTLVPSLQLMLWFAPHLELPGGTVLKGATLVAIRPCDDDSPASTSGAGEDTGWVSSAFEEPYATAAQQLLRRKLYRLEMNSF</sequence>
<evidence type="ECO:0000313" key="3">
    <source>
        <dbReference type="EMBL" id="CAA2618181.1"/>
    </source>
</evidence>
<dbReference type="Pfam" id="PF12937">
    <property type="entry name" value="F-box-like"/>
    <property type="match status" value="1"/>
</dbReference>
<feature type="region of interest" description="Disordered" evidence="1">
    <location>
        <begin position="136"/>
        <end position="165"/>
    </location>
</feature>
<dbReference type="SUPFAM" id="SSF81383">
    <property type="entry name" value="F-box domain"/>
    <property type="match status" value="1"/>
</dbReference>
<organism evidence="3">
    <name type="scientific">Spirodela intermedia</name>
    <name type="common">Intermediate duckweed</name>
    <dbReference type="NCBI Taxonomy" id="51605"/>
    <lineage>
        <taxon>Eukaryota</taxon>
        <taxon>Viridiplantae</taxon>
        <taxon>Streptophyta</taxon>
        <taxon>Embryophyta</taxon>
        <taxon>Tracheophyta</taxon>
        <taxon>Spermatophyta</taxon>
        <taxon>Magnoliopsida</taxon>
        <taxon>Liliopsida</taxon>
        <taxon>Araceae</taxon>
        <taxon>Lemnoideae</taxon>
        <taxon>Spirodela</taxon>
    </lineage>
</organism>
<evidence type="ECO:0000256" key="1">
    <source>
        <dbReference type="SAM" id="MobiDB-lite"/>
    </source>
</evidence>
<accession>A0A7I8IJ79</accession>
<dbReference type="PANTHER" id="PTHR31215">
    <property type="entry name" value="OS05G0510400 PROTEIN-RELATED"/>
    <property type="match status" value="1"/>
</dbReference>
<feature type="region of interest" description="Disordered" evidence="1">
    <location>
        <begin position="82"/>
        <end position="103"/>
    </location>
</feature>
<dbReference type="InterPro" id="IPR001810">
    <property type="entry name" value="F-box_dom"/>
</dbReference>
<keyword evidence="4" id="KW-1185">Reference proteome</keyword>
<dbReference type="InterPro" id="IPR036047">
    <property type="entry name" value="F-box-like_dom_sf"/>
</dbReference>
<evidence type="ECO:0000259" key="2">
    <source>
        <dbReference type="Pfam" id="PF12937"/>
    </source>
</evidence>
<evidence type="ECO:0000313" key="4">
    <source>
        <dbReference type="Proteomes" id="UP001189122"/>
    </source>
</evidence>
<name>A0A7I8IJ79_SPIIN</name>
<dbReference type="InterPro" id="IPR044809">
    <property type="entry name" value="AUF1-like"/>
</dbReference>
<feature type="domain" description="F-box" evidence="2">
    <location>
        <begin position="31"/>
        <end position="67"/>
    </location>
</feature>
<dbReference type="AlphaFoldDB" id="A0A7I8IJ79"/>
<dbReference type="EMBL" id="LR743591">
    <property type="protein sequence ID" value="CAA2618181.1"/>
    <property type="molecule type" value="Genomic_DNA"/>
</dbReference>
<dbReference type="Proteomes" id="UP001189122">
    <property type="component" value="Unassembled WGS sequence"/>
</dbReference>
<feature type="compositionally biased region" description="Low complexity" evidence="1">
    <location>
        <begin position="146"/>
        <end position="158"/>
    </location>
</feature>
<gene>
    <name evidence="3" type="ORF">SI7747_04004348</name>
</gene>